<protein>
    <submittedName>
        <fullName evidence="1">MmcQ/YjbR family DNA-binding protein</fullName>
    </submittedName>
</protein>
<name>A0A9X2SBD4_9BACL</name>
<dbReference type="Proteomes" id="UP001141950">
    <property type="component" value="Unassembled WGS sequence"/>
</dbReference>
<dbReference type="SUPFAM" id="SSF142906">
    <property type="entry name" value="YjbR-like"/>
    <property type="match status" value="1"/>
</dbReference>
<dbReference type="InterPro" id="IPR038056">
    <property type="entry name" value="YjbR-like_sf"/>
</dbReference>
<keyword evidence="1" id="KW-0238">DNA-binding</keyword>
<dbReference type="GO" id="GO:0003677">
    <property type="term" value="F:DNA binding"/>
    <property type="evidence" value="ECO:0007669"/>
    <property type="project" value="UniProtKB-KW"/>
</dbReference>
<accession>A0A9X2SBD4</accession>
<dbReference type="Pfam" id="PF04237">
    <property type="entry name" value="YjbR"/>
    <property type="match status" value="1"/>
</dbReference>
<dbReference type="EMBL" id="JANIPJ010000021">
    <property type="protein sequence ID" value="MCR2806960.1"/>
    <property type="molecule type" value="Genomic_DNA"/>
</dbReference>
<proteinExistence type="predicted"/>
<dbReference type="AlphaFoldDB" id="A0A9X2SBD4"/>
<evidence type="ECO:0000313" key="1">
    <source>
        <dbReference type="EMBL" id="MCR2806960.1"/>
    </source>
</evidence>
<dbReference type="RefSeq" id="WP_257450964.1">
    <property type="nucleotide sequence ID" value="NZ_JANIPJ010000021.1"/>
</dbReference>
<dbReference type="InterPro" id="IPR058532">
    <property type="entry name" value="YjbR/MT2646/Rv2570-like"/>
</dbReference>
<keyword evidence="2" id="KW-1185">Reference proteome</keyword>
<gene>
    <name evidence="1" type="ORF">NQZ67_24040</name>
</gene>
<sequence length="129" mass="14228">MKSEQGLDMLERVRGICASLPEVEEIVDGFGHDVMKVRGKTFIMMGDGEGKGLPGLHIKSDKEQQYLLLQQGGYIRMPYLGQHGWVSLDKEAEPDWDEIAGLIRTAYLLAAPKRLVKQVLESGQGGGSE</sequence>
<organism evidence="1 2">
    <name type="scientific">Paenibacillus soyae</name>
    <dbReference type="NCBI Taxonomy" id="2969249"/>
    <lineage>
        <taxon>Bacteria</taxon>
        <taxon>Bacillati</taxon>
        <taxon>Bacillota</taxon>
        <taxon>Bacilli</taxon>
        <taxon>Bacillales</taxon>
        <taxon>Paenibacillaceae</taxon>
        <taxon>Paenibacillus</taxon>
    </lineage>
</organism>
<comment type="caution">
    <text evidence="1">The sequence shown here is derived from an EMBL/GenBank/DDBJ whole genome shotgun (WGS) entry which is preliminary data.</text>
</comment>
<dbReference type="Gene3D" id="3.90.1150.30">
    <property type="match status" value="1"/>
</dbReference>
<reference evidence="1" key="1">
    <citation type="submission" date="2022-08" db="EMBL/GenBank/DDBJ databases">
        <title>The genomic sequence of strain Paenibacillus sp. SCIV0701.</title>
        <authorList>
            <person name="Zhao H."/>
        </authorList>
    </citation>
    <scope>NUCLEOTIDE SEQUENCE</scope>
    <source>
        <strain evidence="1">SCIV0701</strain>
    </source>
</reference>
<evidence type="ECO:0000313" key="2">
    <source>
        <dbReference type="Proteomes" id="UP001141950"/>
    </source>
</evidence>